<reference evidence="1" key="1">
    <citation type="submission" date="2022-07" db="EMBL/GenBank/DDBJ databases">
        <title>Draft genome sequence of Zalerion maritima ATCC 34329, a (micro)plastics degrading marine fungus.</title>
        <authorList>
            <person name="Paco A."/>
            <person name="Goncalves M.F.M."/>
            <person name="Rocha-Santos T.A.P."/>
            <person name="Alves A."/>
        </authorList>
    </citation>
    <scope>NUCLEOTIDE SEQUENCE</scope>
    <source>
        <strain evidence="1">ATCC 34329</strain>
    </source>
</reference>
<sequence length="134" mass="14277">MEALGINTTLSAFCTVVSGSDRNTSTVSNHSLDGRYISSNNPRSGKVAENGHTFGYGCHPVGDLPTQVLGLATYVQFPVASKHPSIDQELVANVMIFDINRSPASGEGRNTTENQGVMSFQTGRGHLVEYSADD</sequence>
<dbReference type="AlphaFoldDB" id="A0AAD5RJH6"/>
<proteinExistence type="predicted"/>
<accession>A0AAD5RJH6</accession>
<comment type="caution">
    <text evidence="1">The sequence shown here is derived from an EMBL/GenBank/DDBJ whole genome shotgun (WGS) entry which is preliminary data.</text>
</comment>
<dbReference type="EMBL" id="JAKWBI020000434">
    <property type="protein sequence ID" value="KAJ2895029.1"/>
    <property type="molecule type" value="Genomic_DNA"/>
</dbReference>
<evidence type="ECO:0000313" key="2">
    <source>
        <dbReference type="Proteomes" id="UP001201980"/>
    </source>
</evidence>
<keyword evidence="2" id="KW-1185">Reference proteome</keyword>
<gene>
    <name evidence="1" type="ORF">MKZ38_006984</name>
</gene>
<protein>
    <submittedName>
        <fullName evidence="1">Uncharacterized protein</fullName>
    </submittedName>
</protein>
<organism evidence="1 2">
    <name type="scientific">Zalerion maritima</name>
    <dbReference type="NCBI Taxonomy" id="339359"/>
    <lineage>
        <taxon>Eukaryota</taxon>
        <taxon>Fungi</taxon>
        <taxon>Dikarya</taxon>
        <taxon>Ascomycota</taxon>
        <taxon>Pezizomycotina</taxon>
        <taxon>Sordariomycetes</taxon>
        <taxon>Lulworthiomycetidae</taxon>
        <taxon>Lulworthiales</taxon>
        <taxon>Lulworthiaceae</taxon>
        <taxon>Zalerion</taxon>
    </lineage>
</organism>
<dbReference type="Proteomes" id="UP001201980">
    <property type="component" value="Unassembled WGS sequence"/>
</dbReference>
<evidence type="ECO:0000313" key="1">
    <source>
        <dbReference type="EMBL" id="KAJ2895029.1"/>
    </source>
</evidence>
<name>A0AAD5RJH6_9PEZI</name>